<dbReference type="RefSeq" id="WP_144747542.1">
    <property type="nucleotide sequence ID" value="NZ_VMNW02000030.1"/>
</dbReference>
<organism evidence="2 3">
    <name type="scientific">Amycolatopsis acidicola</name>
    <dbReference type="NCBI Taxonomy" id="2596893"/>
    <lineage>
        <taxon>Bacteria</taxon>
        <taxon>Bacillati</taxon>
        <taxon>Actinomycetota</taxon>
        <taxon>Actinomycetes</taxon>
        <taxon>Pseudonocardiales</taxon>
        <taxon>Pseudonocardiaceae</taxon>
        <taxon>Amycolatopsis</taxon>
    </lineage>
</organism>
<feature type="transmembrane region" description="Helical" evidence="1">
    <location>
        <begin position="101"/>
        <end position="119"/>
    </location>
</feature>
<protein>
    <submittedName>
        <fullName evidence="2">Uncharacterized protein</fullName>
    </submittedName>
</protein>
<gene>
    <name evidence="2" type="ORF">FPZ12_020695</name>
</gene>
<name>A0A5N0V0R3_9PSEU</name>
<keyword evidence="3" id="KW-1185">Reference proteome</keyword>
<dbReference type="EMBL" id="VMNW02000030">
    <property type="protein sequence ID" value="KAA9159323.1"/>
    <property type="molecule type" value="Genomic_DNA"/>
</dbReference>
<feature type="transmembrane region" description="Helical" evidence="1">
    <location>
        <begin position="158"/>
        <end position="179"/>
    </location>
</feature>
<evidence type="ECO:0000313" key="2">
    <source>
        <dbReference type="EMBL" id="KAA9159323.1"/>
    </source>
</evidence>
<proteinExistence type="predicted"/>
<reference evidence="2" key="1">
    <citation type="submission" date="2019-09" db="EMBL/GenBank/DDBJ databases">
        <authorList>
            <person name="Teo W.F.A."/>
            <person name="Duangmal K."/>
        </authorList>
    </citation>
    <scope>NUCLEOTIDE SEQUENCE [LARGE SCALE GENOMIC DNA]</scope>
    <source>
        <strain evidence="2">K81G1</strain>
    </source>
</reference>
<feature type="transmembrane region" description="Helical" evidence="1">
    <location>
        <begin position="35"/>
        <end position="59"/>
    </location>
</feature>
<sequence>MNRLAGPLAIGGVAGLAWAAGLRGLMVEVAGAESAVHWYGTFGQILLPGALTGLLLGWAWTTPKRWLSLAPLAFPLAVILSPDTVTTILDGRVPFSDGLGGGALALPLFALAGGYAIAGHVRWRRIACGIFAAIPVPAWALTSGSIQPDLSLATARGAWVAVLFFSSVATLALGCAIPLSRVKVYS</sequence>
<dbReference type="OrthoDB" id="3825761at2"/>
<evidence type="ECO:0000256" key="1">
    <source>
        <dbReference type="SAM" id="Phobius"/>
    </source>
</evidence>
<accession>A0A5N0V0R3</accession>
<feature type="transmembrane region" description="Helical" evidence="1">
    <location>
        <begin position="126"/>
        <end position="146"/>
    </location>
</feature>
<dbReference type="AlphaFoldDB" id="A0A5N0V0R3"/>
<keyword evidence="1" id="KW-0812">Transmembrane</keyword>
<keyword evidence="1" id="KW-1133">Transmembrane helix</keyword>
<keyword evidence="1" id="KW-0472">Membrane</keyword>
<dbReference type="Proteomes" id="UP000319769">
    <property type="component" value="Unassembled WGS sequence"/>
</dbReference>
<feature type="transmembrane region" description="Helical" evidence="1">
    <location>
        <begin position="66"/>
        <end position="89"/>
    </location>
</feature>
<evidence type="ECO:0000313" key="3">
    <source>
        <dbReference type="Proteomes" id="UP000319769"/>
    </source>
</evidence>
<comment type="caution">
    <text evidence="2">The sequence shown here is derived from an EMBL/GenBank/DDBJ whole genome shotgun (WGS) entry which is preliminary data.</text>
</comment>